<evidence type="ECO:0000313" key="2">
    <source>
        <dbReference type="Proteomes" id="UP000650081"/>
    </source>
</evidence>
<keyword evidence="2" id="KW-1185">Reference proteome</keyword>
<dbReference type="InterPro" id="IPR008965">
    <property type="entry name" value="CBM2/CBM3_carb-bd_dom_sf"/>
</dbReference>
<dbReference type="Gene3D" id="2.60.40.680">
    <property type="match status" value="1"/>
</dbReference>
<dbReference type="SUPFAM" id="SSF49384">
    <property type="entry name" value="Carbohydrate-binding domain"/>
    <property type="match status" value="1"/>
</dbReference>
<name>A0A923PKJ2_9BACT</name>
<gene>
    <name evidence="1" type="ORF">H9S92_16800</name>
</gene>
<dbReference type="Proteomes" id="UP000650081">
    <property type="component" value="Unassembled WGS sequence"/>
</dbReference>
<dbReference type="RefSeq" id="WP_187467849.1">
    <property type="nucleotide sequence ID" value="NZ_JACSIT010000141.1"/>
</dbReference>
<dbReference type="GO" id="GO:0030246">
    <property type="term" value="F:carbohydrate binding"/>
    <property type="evidence" value="ECO:0007669"/>
    <property type="project" value="InterPro"/>
</dbReference>
<organism evidence="1 2">
    <name type="scientific">Neolewinella lacunae</name>
    <dbReference type="NCBI Taxonomy" id="1517758"/>
    <lineage>
        <taxon>Bacteria</taxon>
        <taxon>Pseudomonadati</taxon>
        <taxon>Bacteroidota</taxon>
        <taxon>Saprospiria</taxon>
        <taxon>Saprospirales</taxon>
        <taxon>Lewinellaceae</taxon>
        <taxon>Neolewinella</taxon>
    </lineage>
</organism>
<dbReference type="AlphaFoldDB" id="A0A923PKJ2"/>
<comment type="caution">
    <text evidence="1">The sequence shown here is derived from an EMBL/GenBank/DDBJ whole genome shotgun (WGS) entry which is preliminary data.</text>
</comment>
<sequence>MNKYSKTPLLSLIFTLSTLLGVALLPAQSMRILDVVVQEDATFVEVPILISAPDSAAAIQFSVLWPPEKLRLDSLKVSAVLQNGNFTVLSNRLGDNEIRVIVVPVIATGLRDFLVFEEDSAAFRLSFELLRDFKESAEVHFNPDFPTAFSDNLANHIPATVQNGTISYSGNPTSNQRIDALAERIQVSPNPVQNQLRITGFPAGDRFRSVHLLDNLGRRCWSGQLTDAPLPIPESLGNGLYWLVLDLKGGICTKRVVVLR</sequence>
<dbReference type="EMBL" id="JACSIT010000141">
    <property type="protein sequence ID" value="MBC6995828.1"/>
    <property type="molecule type" value="Genomic_DNA"/>
</dbReference>
<accession>A0A923PKJ2</accession>
<evidence type="ECO:0000313" key="1">
    <source>
        <dbReference type="EMBL" id="MBC6995828.1"/>
    </source>
</evidence>
<proteinExistence type="predicted"/>
<evidence type="ECO:0008006" key="3">
    <source>
        <dbReference type="Google" id="ProtNLM"/>
    </source>
</evidence>
<protein>
    <recommendedName>
        <fullName evidence="3">T9SS type A sorting domain-containing protein</fullName>
    </recommendedName>
</protein>
<reference evidence="1" key="1">
    <citation type="submission" date="2020-08" db="EMBL/GenBank/DDBJ databases">
        <title>Lewinella bacteria from marine environments.</title>
        <authorList>
            <person name="Zhong Y."/>
        </authorList>
    </citation>
    <scope>NUCLEOTIDE SEQUENCE</scope>
    <source>
        <strain evidence="1">KCTC 42187</strain>
    </source>
</reference>